<evidence type="ECO:0000313" key="3">
    <source>
        <dbReference type="Proteomes" id="UP000785679"/>
    </source>
</evidence>
<dbReference type="Proteomes" id="UP000785679">
    <property type="component" value="Unassembled WGS sequence"/>
</dbReference>
<name>A0A8J8TB66_HALGN</name>
<comment type="caution">
    <text evidence="2">The sequence shown here is derived from an EMBL/GenBank/DDBJ whole genome shotgun (WGS) entry which is preliminary data.</text>
</comment>
<keyword evidence="3" id="KW-1185">Reference proteome</keyword>
<organism evidence="2 3">
    <name type="scientific">Halteria grandinella</name>
    <dbReference type="NCBI Taxonomy" id="5974"/>
    <lineage>
        <taxon>Eukaryota</taxon>
        <taxon>Sar</taxon>
        <taxon>Alveolata</taxon>
        <taxon>Ciliophora</taxon>
        <taxon>Intramacronucleata</taxon>
        <taxon>Spirotrichea</taxon>
        <taxon>Stichotrichia</taxon>
        <taxon>Sporadotrichida</taxon>
        <taxon>Halteriidae</taxon>
        <taxon>Halteria</taxon>
    </lineage>
</organism>
<reference evidence="2" key="1">
    <citation type="submission" date="2019-06" db="EMBL/GenBank/DDBJ databases">
        <authorList>
            <person name="Zheng W."/>
        </authorList>
    </citation>
    <scope>NUCLEOTIDE SEQUENCE</scope>
    <source>
        <strain evidence="2">QDHG01</strain>
    </source>
</reference>
<sequence>MTLLFLCFMMALVKYLQPYNKYCLNQLEFLSLLTSSASVYFCIYFISNKIDSSQISKLYCLILLMQNTAKMQPTYLCSCSSCSFRWVSLYTGSINLCKNLSLPSF</sequence>
<evidence type="ECO:0000313" key="2">
    <source>
        <dbReference type="EMBL" id="TNV88071.1"/>
    </source>
</evidence>
<feature type="signal peptide" evidence="1">
    <location>
        <begin position="1"/>
        <end position="18"/>
    </location>
</feature>
<accession>A0A8J8TB66</accession>
<proteinExistence type="predicted"/>
<protein>
    <submittedName>
        <fullName evidence="2">Uncharacterized protein</fullName>
    </submittedName>
</protein>
<evidence type="ECO:0000256" key="1">
    <source>
        <dbReference type="SAM" id="SignalP"/>
    </source>
</evidence>
<feature type="chain" id="PRO_5035154504" evidence="1">
    <location>
        <begin position="19"/>
        <end position="105"/>
    </location>
</feature>
<dbReference type="EMBL" id="RRYP01000081">
    <property type="protein sequence ID" value="TNV88071.1"/>
    <property type="molecule type" value="Genomic_DNA"/>
</dbReference>
<gene>
    <name evidence="2" type="ORF">FGO68_gene15733</name>
</gene>
<keyword evidence="1" id="KW-0732">Signal</keyword>
<dbReference type="AlphaFoldDB" id="A0A8J8TB66"/>